<dbReference type="Pfam" id="PF00530">
    <property type="entry name" value="SRCR"/>
    <property type="match status" value="8"/>
</dbReference>
<keyword evidence="6" id="KW-0677">Repeat</keyword>
<dbReference type="PROSITE" id="PS00420">
    <property type="entry name" value="SRCR_1"/>
    <property type="match status" value="3"/>
</dbReference>
<evidence type="ECO:0000256" key="5">
    <source>
        <dbReference type="ARBA" id="ARBA00022729"/>
    </source>
</evidence>
<keyword evidence="7" id="KW-1133">Transmembrane helix</keyword>
<feature type="disulfide bond" evidence="15">
    <location>
        <begin position="816"/>
        <end position="826"/>
    </location>
</feature>
<evidence type="ECO:0000256" key="9">
    <source>
        <dbReference type="ARBA" id="ARBA00023157"/>
    </source>
</evidence>
<dbReference type="PRINTS" id="PR00258">
    <property type="entry name" value="SPERACTRCPTR"/>
</dbReference>
<dbReference type="FunFam" id="3.10.250.10:FF:000006">
    <property type="entry name" value="neurotrypsin isoform X2"/>
    <property type="match status" value="3"/>
</dbReference>
<reference evidence="17" key="1">
    <citation type="thesis" date="2020" institute="ProQuest LLC" country="789 East Eisenhower Parkway, Ann Arbor, MI, USA">
        <title>Comparative Genomics and Chromosome Evolution.</title>
        <authorList>
            <person name="Mudd A.B."/>
        </authorList>
    </citation>
    <scope>NUCLEOTIDE SEQUENCE</scope>
    <source>
        <strain evidence="17">HN-11 Male</strain>
        <tissue evidence="17">Kidney and liver</tissue>
    </source>
</reference>
<feature type="disulfide bond" evidence="15">
    <location>
        <begin position="605"/>
        <end position="615"/>
    </location>
</feature>
<dbReference type="InterPro" id="IPR036772">
    <property type="entry name" value="SRCR-like_dom_sf"/>
</dbReference>
<feature type="disulfide bond" evidence="15">
    <location>
        <begin position="501"/>
        <end position="511"/>
    </location>
</feature>
<evidence type="ECO:0000256" key="4">
    <source>
        <dbReference type="ARBA" id="ARBA00022692"/>
    </source>
</evidence>
<dbReference type="AlphaFoldDB" id="A0A8J6B694"/>
<feature type="disulfide bond" evidence="15">
    <location>
        <begin position="182"/>
        <end position="192"/>
    </location>
</feature>
<feature type="disulfide bond" evidence="15">
    <location>
        <begin position="710"/>
        <end position="720"/>
    </location>
</feature>
<dbReference type="EMBL" id="WNTK01005444">
    <property type="protein sequence ID" value="KAG9463934.1"/>
    <property type="molecule type" value="Genomic_DNA"/>
</dbReference>
<keyword evidence="4" id="KW-0812">Transmembrane</keyword>
<keyword evidence="11" id="KW-0325">Glycoprotein</keyword>
<feature type="domain" description="SRCR" evidence="16">
    <location>
        <begin position="5"/>
        <end position="106"/>
    </location>
</feature>
<feature type="domain" description="SRCR" evidence="16">
    <location>
        <begin position="219"/>
        <end position="319"/>
    </location>
</feature>
<feature type="domain" description="SRCR" evidence="16">
    <location>
        <begin position="112"/>
        <end position="213"/>
    </location>
</feature>
<feature type="non-terminal residue" evidence="17">
    <location>
        <position position="851"/>
    </location>
</feature>
<dbReference type="GO" id="GO:0005576">
    <property type="term" value="C:extracellular region"/>
    <property type="evidence" value="ECO:0007669"/>
    <property type="project" value="UniProtKB-SubCell"/>
</dbReference>
<evidence type="ECO:0000256" key="7">
    <source>
        <dbReference type="ARBA" id="ARBA00022989"/>
    </source>
</evidence>
<feature type="domain" description="SRCR" evidence="16">
    <location>
        <begin position="643"/>
        <end position="741"/>
    </location>
</feature>
<comment type="caution">
    <text evidence="15">Lacks conserved residue(s) required for the propagation of feature annotation.</text>
</comment>
<organism evidence="17 18">
    <name type="scientific">Eleutherodactylus coqui</name>
    <name type="common">Puerto Rican coqui</name>
    <dbReference type="NCBI Taxonomy" id="57060"/>
    <lineage>
        <taxon>Eukaryota</taxon>
        <taxon>Metazoa</taxon>
        <taxon>Chordata</taxon>
        <taxon>Craniata</taxon>
        <taxon>Vertebrata</taxon>
        <taxon>Euteleostomi</taxon>
        <taxon>Amphibia</taxon>
        <taxon>Batrachia</taxon>
        <taxon>Anura</taxon>
        <taxon>Neobatrachia</taxon>
        <taxon>Hyloidea</taxon>
        <taxon>Eleutherodactylidae</taxon>
        <taxon>Eleutherodactylinae</taxon>
        <taxon>Eleutherodactylus</taxon>
        <taxon>Eleutherodactylus</taxon>
    </lineage>
</organism>
<feature type="domain" description="SRCR" evidence="16">
    <location>
        <begin position="325"/>
        <end position="427"/>
    </location>
</feature>
<keyword evidence="10" id="KW-0675">Receptor</keyword>
<keyword evidence="5" id="KW-0732">Signal</keyword>
<feature type="disulfide bond" evidence="15">
    <location>
        <begin position="257"/>
        <end position="318"/>
    </location>
</feature>
<feature type="disulfide bond" evidence="15">
    <location>
        <begin position="396"/>
        <end position="406"/>
    </location>
</feature>
<feature type="domain" description="SRCR" evidence="16">
    <location>
        <begin position="434"/>
        <end position="532"/>
    </location>
</feature>
<dbReference type="SUPFAM" id="SSF56487">
    <property type="entry name" value="SRCR-like"/>
    <property type="match status" value="8"/>
</dbReference>
<protein>
    <recommendedName>
        <fullName evidence="14">Soluble scavenger receptor cysteine-rich domain-containing protein SSC5D</fullName>
    </recommendedName>
</protein>
<dbReference type="FunFam" id="3.10.250.10:FF:000004">
    <property type="entry name" value="Scavenger receptor cysteine-rich type 1 protein M130"/>
    <property type="match status" value="1"/>
</dbReference>
<feature type="disulfide bond" evidence="15">
    <location>
        <begin position="75"/>
        <end position="85"/>
    </location>
</feature>
<keyword evidence="8" id="KW-0472">Membrane</keyword>
<dbReference type="FunFam" id="3.10.250.10:FF:000012">
    <property type="entry name" value="CD163 molecule like 1"/>
    <property type="match status" value="1"/>
</dbReference>
<dbReference type="PANTHER" id="PTHR19331:SF465">
    <property type="entry name" value="EGG PEPTIDE SPERACT RECEPTOR"/>
    <property type="match status" value="1"/>
</dbReference>
<keyword evidence="9 15" id="KW-1015">Disulfide bond</keyword>
<proteinExistence type="predicted"/>
<feature type="domain" description="SRCR" evidence="16">
    <location>
        <begin position="746"/>
        <end position="845"/>
    </location>
</feature>
<dbReference type="PROSITE" id="PS50287">
    <property type="entry name" value="SRCR_2"/>
    <property type="match status" value="8"/>
</dbReference>
<evidence type="ECO:0000256" key="8">
    <source>
        <dbReference type="ARBA" id="ARBA00023136"/>
    </source>
</evidence>
<sequence length="851" mass="92488">GIEDVRLVGGSGPCEGRVEVKIGGEWGTVCEDDWDEENTEVVCRHIGCPQGSGRDTRTSSFGAGTGTVWLTDVICRGQEETLNQCKYSSESGDICDHKKDIGVICGGEKEEIRLAGGSNECEGRVEVKHRGQWGTVCGLDWYRRNALVVCRQLGCNVTNELEVKAASFGAGKGKVWLSNVKCVGNENDLWDCRHRMWGSGSCKHRDDAGVICSGGPQELRLVGGTNSCEGRLEVRHQGEWGTICGDYWNHKDAVVACQQLGCSASNIQMKATSFGPGEGKIWFSNVACTGEELNLWQCRHQMWGNPFCDHEQDVGVICAGEEEEVKLVNGKNECEGRLMVYHRGQWGTVCGYYWGATEATVVCSQLGCGGSHEDGQAKAVSFGPGSGKIWLSNVRCLGEESAIWECNPPMWGIKRCGHKNDVGVICPDKRTGDFRLTNSSQRCSGRGEMFAGKWGALCHSHWDLQAANVLCRQLQCGTAVSVSQGTDFGDNNLIWTDEFHCEGTESNIRECANTGLGNGMCPDQATASVTCSGTMESIRLVGGTSHCDGRLEVLQNETWGRVTDHQWDIKDAQVVCRQLHCGEAIEPFTLKGPVHGIIQWDNVICQGSENDIKECLKTESKSSDATTDLGKDVGVICSESQSVHLTDGPGRCAGMVQVYHRGQWAMVSGDSWTLADAHVVCKELKCGHAINATTAVINGAANVWLKGLKCGGHESKLRECPSSSWGEEDAGEKEAARLFCSEFTDLRLVGGANKCEGQLEIYYNGKWGSVCNNVMTMQTVSLICKQLGCGSSGLYQEGASTSDVDAAPSWLDFIKCRYRDRSVSECPSSPWGRKMCDAKAYIRCVHEESAS</sequence>
<evidence type="ECO:0000256" key="3">
    <source>
        <dbReference type="ARBA" id="ARBA00022525"/>
    </source>
</evidence>
<dbReference type="FunFam" id="3.10.250.10:FF:000016">
    <property type="entry name" value="Scavenger receptor cysteine-rich protein type 12"/>
    <property type="match status" value="1"/>
</dbReference>
<evidence type="ECO:0000256" key="15">
    <source>
        <dbReference type="PROSITE-ProRule" id="PRU00196"/>
    </source>
</evidence>
<comment type="subunit">
    <text evidence="13">Interacts with LGALS1 and laminin.</text>
</comment>
<feature type="disulfide bond" evidence="15">
    <location>
        <begin position="576"/>
        <end position="637"/>
    </location>
</feature>
<evidence type="ECO:0000256" key="10">
    <source>
        <dbReference type="ARBA" id="ARBA00023170"/>
    </source>
</evidence>
<comment type="subcellular location">
    <subcellularLocation>
        <location evidence="1">Membrane</location>
        <topology evidence="1">Single-pass membrane protein</topology>
    </subcellularLocation>
    <subcellularLocation>
        <location evidence="2">Secreted</location>
    </subcellularLocation>
</comment>
<keyword evidence="3" id="KW-0964">Secreted</keyword>
<feature type="disulfide bond" evidence="15">
    <location>
        <begin position="288"/>
        <end position="298"/>
    </location>
</feature>
<dbReference type="FunFam" id="3.10.250.10:FF:000001">
    <property type="entry name" value="Lysyl oxidase 4 isoform X1"/>
    <property type="match status" value="1"/>
</dbReference>
<evidence type="ECO:0000256" key="11">
    <source>
        <dbReference type="ARBA" id="ARBA00023180"/>
    </source>
</evidence>
<dbReference type="OrthoDB" id="536948at2759"/>
<evidence type="ECO:0000256" key="2">
    <source>
        <dbReference type="ARBA" id="ARBA00004613"/>
    </source>
</evidence>
<dbReference type="PANTHER" id="PTHR19331">
    <property type="entry name" value="SCAVENGER RECEPTOR DOMAIN-CONTAINING"/>
    <property type="match status" value="1"/>
</dbReference>
<name>A0A8J6B694_ELECQ</name>
<feature type="disulfide bond" evidence="15">
    <location>
        <begin position="244"/>
        <end position="308"/>
    </location>
</feature>
<comment type="function">
    <text evidence="12">Binds to extracellular matrix proteins. Binds to pathogen-associated molecular patterns (PAMPs) present on the cell walls of Gram-positive and Gram-negative bacteria and fungi, behaving as a pattern recognition receptor (PRR). Induces bacterial and fungal aggregation and subsequent inhibition of PAMP-induced cytokine release. Does not possess intrinsic bactericidal activity. May play a role in the innate defense and homeostasis of certain epithelial surfaces.</text>
</comment>
<keyword evidence="18" id="KW-1185">Reference proteome</keyword>
<dbReference type="Gene3D" id="3.10.250.10">
    <property type="entry name" value="SRCR-like domain"/>
    <property type="match status" value="8"/>
</dbReference>
<comment type="caution">
    <text evidence="17">The sequence shown here is derived from an EMBL/GenBank/DDBJ whole genome shotgun (WGS) entry which is preliminary data.</text>
</comment>
<evidence type="ECO:0000256" key="14">
    <source>
        <dbReference type="ARBA" id="ARBA00069168"/>
    </source>
</evidence>
<dbReference type="Proteomes" id="UP000770717">
    <property type="component" value="Unassembled WGS sequence"/>
</dbReference>
<evidence type="ECO:0000256" key="13">
    <source>
        <dbReference type="ARBA" id="ARBA00064153"/>
    </source>
</evidence>
<evidence type="ECO:0000256" key="6">
    <source>
        <dbReference type="ARBA" id="ARBA00022737"/>
    </source>
</evidence>
<dbReference type="SMART" id="SM00202">
    <property type="entry name" value="SR"/>
    <property type="match status" value="8"/>
</dbReference>
<evidence type="ECO:0000256" key="1">
    <source>
        <dbReference type="ARBA" id="ARBA00004167"/>
    </source>
</evidence>
<dbReference type="InterPro" id="IPR001190">
    <property type="entry name" value="SRCR"/>
</dbReference>
<evidence type="ECO:0000313" key="17">
    <source>
        <dbReference type="EMBL" id="KAG9463934.1"/>
    </source>
</evidence>
<evidence type="ECO:0000259" key="16">
    <source>
        <dbReference type="PROSITE" id="PS50287"/>
    </source>
</evidence>
<dbReference type="GO" id="GO:0016020">
    <property type="term" value="C:membrane"/>
    <property type="evidence" value="ECO:0007669"/>
    <property type="project" value="UniProtKB-SubCell"/>
</dbReference>
<evidence type="ECO:0000256" key="12">
    <source>
        <dbReference type="ARBA" id="ARBA00058074"/>
    </source>
</evidence>
<dbReference type="FunFam" id="3.10.250.10:FF:000007">
    <property type="entry name" value="Soluble scavenger receptor cysteine-rich domain-containing protein SSC5D"/>
    <property type="match status" value="1"/>
</dbReference>
<gene>
    <name evidence="17" type="ORF">GDO78_020772</name>
</gene>
<feature type="domain" description="SRCR" evidence="16">
    <location>
        <begin position="538"/>
        <end position="638"/>
    </location>
</feature>
<evidence type="ECO:0000313" key="18">
    <source>
        <dbReference type="Proteomes" id="UP000770717"/>
    </source>
</evidence>
<accession>A0A8J6B694</accession>